<proteinExistence type="inferred from homology"/>
<evidence type="ECO:0000259" key="5">
    <source>
        <dbReference type="Pfam" id="PF04542"/>
    </source>
</evidence>
<name>A0A935C822_9BACT</name>
<reference evidence="7" key="1">
    <citation type="submission" date="2021-01" db="EMBL/GenBank/DDBJ databases">
        <title>Marivirga aurantiaca sp. nov., isolated from intertidal surface sediments.</title>
        <authorList>
            <person name="Zhang M."/>
        </authorList>
    </citation>
    <scope>NUCLEOTIDE SEQUENCE</scope>
    <source>
        <strain evidence="7">S37H4</strain>
    </source>
</reference>
<organism evidence="7 8">
    <name type="scientific">Marivirga aurantiaca</name>
    <dbReference type="NCBI Taxonomy" id="2802615"/>
    <lineage>
        <taxon>Bacteria</taxon>
        <taxon>Pseudomonadati</taxon>
        <taxon>Bacteroidota</taxon>
        <taxon>Cytophagia</taxon>
        <taxon>Cytophagales</taxon>
        <taxon>Marivirgaceae</taxon>
        <taxon>Marivirga</taxon>
    </lineage>
</organism>
<evidence type="ECO:0000313" key="8">
    <source>
        <dbReference type="Proteomes" id="UP000611723"/>
    </source>
</evidence>
<evidence type="ECO:0000313" key="7">
    <source>
        <dbReference type="EMBL" id="MBK6265224.1"/>
    </source>
</evidence>
<dbReference type="SUPFAM" id="SSF88946">
    <property type="entry name" value="Sigma2 domain of RNA polymerase sigma factors"/>
    <property type="match status" value="1"/>
</dbReference>
<evidence type="ECO:0000256" key="1">
    <source>
        <dbReference type="ARBA" id="ARBA00010641"/>
    </source>
</evidence>
<protein>
    <submittedName>
        <fullName evidence="7">Sigma-70 family RNA polymerase sigma factor</fullName>
    </submittedName>
</protein>
<dbReference type="EMBL" id="JAEQBW010000003">
    <property type="protein sequence ID" value="MBK6265224.1"/>
    <property type="molecule type" value="Genomic_DNA"/>
</dbReference>
<keyword evidence="8" id="KW-1185">Reference proteome</keyword>
<dbReference type="PANTHER" id="PTHR43133:SF51">
    <property type="entry name" value="RNA POLYMERASE SIGMA FACTOR"/>
    <property type="match status" value="1"/>
</dbReference>
<dbReference type="CDD" id="cd06171">
    <property type="entry name" value="Sigma70_r4"/>
    <property type="match status" value="1"/>
</dbReference>
<dbReference type="GO" id="GO:0006352">
    <property type="term" value="P:DNA-templated transcription initiation"/>
    <property type="evidence" value="ECO:0007669"/>
    <property type="project" value="InterPro"/>
</dbReference>
<sequence length="206" mass="24252">MYAVQKETSLDLIELAQSGDGHAQGQLVKLWYPRIYNYAYKYFGDGDLAKEAAQQTFIAMHGNIQKLKDCSKFKWWIYTIVANTCRQESRRGKRHKWLSFDQLLPKKEDENSPAWEISTPHLSNPEKTYMQTELGAILKKCIKKLNYDQREVLIMKEYEGLKFREIAEILKVSENTVKSRLYYAFAQMKKLLEKENITEKTVSYED</sequence>
<dbReference type="Gene3D" id="1.10.1740.10">
    <property type="match status" value="1"/>
</dbReference>
<keyword evidence="4" id="KW-0804">Transcription</keyword>
<comment type="similarity">
    <text evidence="1">Belongs to the sigma-70 factor family. ECF subfamily.</text>
</comment>
<dbReference type="InterPro" id="IPR036388">
    <property type="entry name" value="WH-like_DNA-bd_sf"/>
</dbReference>
<dbReference type="Gene3D" id="1.10.10.10">
    <property type="entry name" value="Winged helix-like DNA-binding domain superfamily/Winged helix DNA-binding domain"/>
    <property type="match status" value="1"/>
</dbReference>
<dbReference type="NCBIfam" id="TIGR02937">
    <property type="entry name" value="sigma70-ECF"/>
    <property type="match status" value="1"/>
</dbReference>
<dbReference type="InterPro" id="IPR013249">
    <property type="entry name" value="RNA_pol_sigma70_r4_t2"/>
</dbReference>
<dbReference type="Proteomes" id="UP000611723">
    <property type="component" value="Unassembled WGS sequence"/>
</dbReference>
<dbReference type="InterPro" id="IPR014284">
    <property type="entry name" value="RNA_pol_sigma-70_dom"/>
</dbReference>
<dbReference type="GO" id="GO:0016987">
    <property type="term" value="F:sigma factor activity"/>
    <property type="evidence" value="ECO:0007669"/>
    <property type="project" value="UniProtKB-KW"/>
</dbReference>
<evidence type="ECO:0000256" key="2">
    <source>
        <dbReference type="ARBA" id="ARBA00023015"/>
    </source>
</evidence>
<dbReference type="AlphaFoldDB" id="A0A935C822"/>
<evidence type="ECO:0000256" key="3">
    <source>
        <dbReference type="ARBA" id="ARBA00023082"/>
    </source>
</evidence>
<dbReference type="InterPro" id="IPR013325">
    <property type="entry name" value="RNA_pol_sigma_r2"/>
</dbReference>
<gene>
    <name evidence="7" type="ORF">JKA74_09250</name>
</gene>
<dbReference type="InterPro" id="IPR007627">
    <property type="entry name" value="RNA_pol_sigma70_r2"/>
</dbReference>
<dbReference type="SUPFAM" id="SSF88659">
    <property type="entry name" value="Sigma3 and sigma4 domains of RNA polymerase sigma factors"/>
    <property type="match status" value="1"/>
</dbReference>
<dbReference type="InterPro" id="IPR039425">
    <property type="entry name" value="RNA_pol_sigma-70-like"/>
</dbReference>
<evidence type="ECO:0000259" key="6">
    <source>
        <dbReference type="Pfam" id="PF08281"/>
    </source>
</evidence>
<comment type="caution">
    <text evidence="7">The sequence shown here is derived from an EMBL/GenBank/DDBJ whole genome shotgun (WGS) entry which is preliminary data.</text>
</comment>
<keyword evidence="3" id="KW-0731">Sigma factor</keyword>
<dbReference type="Pfam" id="PF08281">
    <property type="entry name" value="Sigma70_r4_2"/>
    <property type="match status" value="1"/>
</dbReference>
<dbReference type="GO" id="GO:0003677">
    <property type="term" value="F:DNA binding"/>
    <property type="evidence" value="ECO:0007669"/>
    <property type="project" value="InterPro"/>
</dbReference>
<dbReference type="InterPro" id="IPR013324">
    <property type="entry name" value="RNA_pol_sigma_r3/r4-like"/>
</dbReference>
<feature type="domain" description="RNA polymerase sigma factor 70 region 4 type 2" evidence="6">
    <location>
        <begin position="138"/>
        <end position="187"/>
    </location>
</feature>
<feature type="domain" description="RNA polymerase sigma-70 region 2" evidence="5">
    <location>
        <begin position="27"/>
        <end position="94"/>
    </location>
</feature>
<dbReference type="PANTHER" id="PTHR43133">
    <property type="entry name" value="RNA POLYMERASE ECF-TYPE SIGMA FACTO"/>
    <property type="match status" value="1"/>
</dbReference>
<evidence type="ECO:0000256" key="4">
    <source>
        <dbReference type="ARBA" id="ARBA00023163"/>
    </source>
</evidence>
<dbReference type="RefSeq" id="WP_201430895.1">
    <property type="nucleotide sequence ID" value="NZ_JAEQBW010000003.1"/>
</dbReference>
<keyword evidence="2" id="KW-0805">Transcription regulation</keyword>
<dbReference type="Pfam" id="PF04542">
    <property type="entry name" value="Sigma70_r2"/>
    <property type="match status" value="1"/>
</dbReference>
<accession>A0A935C822</accession>